<dbReference type="InterPro" id="IPR046171">
    <property type="entry name" value="DUF6173"/>
</dbReference>
<evidence type="ECO:0000313" key="2">
    <source>
        <dbReference type="Proteomes" id="UP000654345"/>
    </source>
</evidence>
<organism evidence="1 2">
    <name type="scientific">Ktedonobacter robiniae</name>
    <dbReference type="NCBI Taxonomy" id="2778365"/>
    <lineage>
        <taxon>Bacteria</taxon>
        <taxon>Bacillati</taxon>
        <taxon>Chloroflexota</taxon>
        <taxon>Ktedonobacteria</taxon>
        <taxon>Ktedonobacterales</taxon>
        <taxon>Ktedonobacteraceae</taxon>
        <taxon>Ktedonobacter</taxon>
    </lineage>
</organism>
<comment type="caution">
    <text evidence="1">The sequence shown here is derived from an EMBL/GenBank/DDBJ whole genome shotgun (WGS) entry which is preliminary data.</text>
</comment>
<name>A0ABQ3UI43_9CHLR</name>
<dbReference type="RefSeq" id="WP_201369294.1">
    <property type="nucleotide sequence ID" value="NZ_BNJG01000001.1"/>
</dbReference>
<proteinExistence type="predicted"/>
<dbReference type="Pfam" id="PF19670">
    <property type="entry name" value="DUF6173"/>
    <property type="match status" value="1"/>
</dbReference>
<sequence>MIPDNLNNIYAKALAPSHKVNPAKWTYERLSKYINDFESSLDNDHEIGARLVSFGQAITFHIEDIGYYGPDIISFDGRNEAGEKVQLIQHISQLSVLLVAVQKQQEQPRRIGFRLKASSSD</sequence>
<protein>
    <submittedName>
        <fullName evidence="1">Uncharacterized protein</fullName>
    </submittedName>
</protein>
<reference evidence="1 2" key="1">
    <citation type="journal article" date="2021" name="Int. J. Syst. Evol. Microbiol.">
        <title>Reticulibacter mediterranei gen. nov., sp. nov., within the new family Reticulibacteraceae fam. nov., and Ktedonospora formicarum gen. nov., sp. nov., Ktedonobacter robiniae sp. nov., Dictyobacter formicarum sp. nov. and Dictyobacter arantiisoli sp. nov., belonging to the class Ktedonobacteria.</title>
        <authorList>
            <person name="Yabe S."/>
            <person name="Zheng Y."/>
            <person name="Wang C.M."/>
            <person name="Sakai Y."/>
            <person name="Abe K."/>
            <person name="Yokota A."/>
            <person name="Donadio S."/>
            <person name="Cavaletti L."/>
            <person name="Monciardini P."/>
        </authorList>
    </citation>
    <scope>NUCLEOTIDE SEQUENCE [LARGE SCALE GENOMIC DNA]</scope>
    <source>
        <strain evidence="1 2">SOSP1-30</strain>
    </source>
</reference>
<dbReference type="Proteomes" id="UP000654345">
    <property type="component" value="Unassembled WGS sequence"/>
</dbReference>
<keyword evidence="2" id="KW-1185">Reference proteome</keyword>
<accession>A0ABQ3UI43</accession>
<dbReference type="EMBL" id="BNJG01000001">
    <property type="protein sequence ID" value="GHO52378.1"/>
    <property type="molecule type" value="Genomic_DNA"/>
</dbReference>
<evidence type="ECO:0000313" key="1">
    <source>
        <dbReference type="EMBL" id="GHO52378.1"/>
    </source>
</evidence>
<gene>
    <name evidence="1" type="ORF">KSB_08530</name>
</gene>